<feature type="repeat" description="TPR" evidence="1">
    <location>
        <begin position="173"/>
        <end position="206"/>
    </location>
</feature>
<reference evidence="2 3" key="1">
    <citation type="submission" date="2017-04" db="EMBL/GenBank/DDBJ databases">
        <authorList>
            <person name="Afonso C.L."/>
            <person name="Miller P.J."/>
            <person name="Scott M.A."/>
            <person name="Spackman E."/>
            <person name="Goraichik I."/>
            <person name="Dimitrov K.M."/>
            <person name="Suarez D.L."/>
            <person name="Swayne D.E."/>
        </authorList>
    </citation>
    <scope>NUCLEOTIDE SEQUENCE [LARGE SCALE GENOMIC DNA]</scope>
    <source>
        <strain evidence="2 3">DSM 26133</strain>
    </source>
</reference>
<dbReference type="OrthoDB" id="980217at2"/>
<dbReference type="SUPFAM" id="SSF81901">
    <property type="entry name" value="HCP-like"/>
    <property type="match status" value="1"/>
</dbReference>
<dbReference type="SMART" id="SM00028">
    <property type="entry name" value="TPR"/>
    <property type="match status" value="2"/>
</dbReference>
<dbReference type="PANTHER" id="PTHR12558">
    <property type="entry name" value="CELL DIVISION CYCLE 16,23,27"/>
    <property type="match status" value="1"/>
</dbReference>
<evidence type="ECO:0000313" key="3">
    <source>
        <dbReference type="Proteomes" id="UP000192472"/>
    </source>
</evidence>
<dbReference type="AlphaFoldDB" id="A0A1W2GMB1"/>
<gene>
    <name evidence="2" type="ORF">SAMN04488029_3428</name>
</gene>
<accession>A0A1W2GMB1</accession>
<dbReference type="SUPFAM" id="SSF48452">
    <property type="entry name" value="TPR-like"/>
    <property type="match status" value="1"/>
</dbReference>
<evidence type="ECO:0000313" key="2">
    <source>
        <dbReference type="EMBL" id="SMD37721.1"/>
    </source>
</evidence>
<dbReference type="RefSeq" id="WP_084374072.1">
    <property type="nucleotide sequence ID" value="NZ_FWYF01000004.1"/>
</dbReference>
<dbReference type="Pfam" id="PF13181">
    <property type="entry name" value="TPR_8"/>
    <property type="match status" value="2"/>
</dbReference>
<protein>
    <submittedName>
        <fullName evidence="2">Flp pilus assembly protein TadD, contains TPR repeats</fullName>
    </submittedName>
</protein>
<dbReference type="Gene3D" id="1.25.40.10">
    <property type="entry name" value="Tetratricopeptide repeat domain"/>
    <property type="match status" value="2"/>
</dbReference>
<keyword evidence="3" id="KW-1185">Reference proteome</keyword>
<feature type="repeat" description="TPR" evidence="1">
    <location>
        <begin position="139"/>
        <end position="172"/>
    </location>
</feature>
<dbReference type="PANTHER" id="PTHR12558:SF13">
    <property type="entry name" value="CELL DIVISION CYCLE PROTEIN 27 HOMOLOG"/>
    <property type="match status" value="1"/>
</dbReference>
<organism evidence="2 3">
    <name type="scientific">Reichenbachiella faecimaris</name>
    <dbReference type="NCBI Taxonomy" id="692418"/>
    <lineage>
        <taxon>Bacteria</taxon>
        <taxon>Pseudomonadati</taxon>
        <taxon>Bacteroidota</taxon>
        <taxon>Cytophagia</taxon>
        <taxon>Cytophagales</taxon>
        <taxon>Reichenbachiellaceae</taxon>
        <taxon>Reichenbachiella</taxon>
    </lineage>
</organism>
<sequence length="380" mass="43509">MKIIELNQYLKVLMKVCKRNGLCIAFLALSLGFQSCEKRFGKTLVSDWDSYAETPEESTLISSDQLNEFSTDELIQYLKIHEKAHWANAAENEILKSLELSGENAEVLELISDFYLTRGSLEEALKYNTEAENNGASSTEFYKKRARIYADLGQYGLAVDYINKAVMINGNDPDIYLTKGEVYMKLGDSTSALQYKEQAFRNDSSRQDIAADLAYLYASTKQHENAHHFADLLIANGYNVSEMNELKVEVLRKELKFQEANRLLKKMLDSGQVEAGIALIDYFEKQSEYDSTIFYAMQVLDKDSLNMRALEAKAFSFDHKGYFTSSLMYYNQMLAIDSLNEEAREGIRKVNGKIAYLRKLRERREAIPTFDFASPRKETN</sequence>
<dbReference type="InterPro" id="IPR019734">
    <property type="entry name" value="TPR_rpt"/>
</dbReference>
<name>A0A1W2GMB1_REIFA</name>
<dbReference type="PROSITE" id="PS50005">
    <property type="entry name" value="TPR"/>
    <property type="match status" value="2"/>
</dbReference>
<dbReference type="Proteomes" id="UP000192472">
    <property type="component" value="Unassembled WGS sequence"/>
</dbReference>
<dbReference type="STRING" id="692418.SAMN04488029_3428"/>
<dbReference type="InterPro" id="IPR011990">
    <property type="entry name" value="TPR-like_helical_dom_sf"/>
</dbReference>
<keyword evidence="1" id="KW-0802">TPR repeat</keyword>
<evidence type="ECO:0000256" key="1">
    <source>
        <dbReference type="PROSITE-ProRule" id="PRU00339"/>
    </source>
</evidence>
<dbReference type="EMBL" id="FWYF01000004">
    <property type="protein sequence ID" value="SMD37721.1"/>
    <property type="molecule type" value="Genomic_DNA"/>
</dbReference>
<proteinExistence type="predicted"/>